<comment type="caution">
    <text evidence="5">The sequence shown here is derived from an EMBL/GenBank/DDBJ whole genome shotgun (WGS) entry which is preliminary data.</text>
</comment>
<organism evidence="5 6">
    <name type="scientific">Nocardia aurea</name>
    <dbReference type="NCBI Taxonomy" id="2144174"/>
    <lineage>
        <taxon>Bacteria</taxon>
        <taxon>Bacillati</taxon>
        <taxon>Actinomycetota</taxon>
        <taxon>Actinomycetes</taxon>
        <taxon>Mycobacteriales</taxon>
        <taxon>Nocardiaceae</taxon>
        <taxon>Nocardia</taxon>
    </lineage>
</organism>
<evidence type="ECO:0000313" key="6">
    <source>
        <dbReference type="Proteomes" id="UP001551695"/>
    </source>
</evidence>
<reference evidence="5 6" key="1">
    <citation type="submission" date="2024-06" db="EMBL/GenBank/DDBJ databases">
        <title>The Natural Products Discovery Center: Release of the First 8490 Sequenced Strains for Exploring Actinobacteria Biosynthetic Diversity.</title>
        <authorList>
            <person name="Kalkreuter E."/>
            <person name="Kautsar S.A."/>
            <person name="Yang D."/>
            <person name="Bader C.D."/>
            <person name="Teijaro C.N."/>
            <person name="Fluegel L."/>
            <person name="Davis C.M."/>
            <person name="Simpson J.R."/>
            <person name="Lauterbach L."/>
            <person name="Steele A.D."/>
            <person name="Gui C."/>
            <person name="Meng S."/>
            <person name="Li G."/>
            <person name="Viehrig K."/>
            <person name="Ye F."/>
            <person name="Su P."/>
            <person name="Kiefer A.F."/>
            <person name="Nichols A."/>
            <person name="Cepeda A.J."/>
            <person name="Yan W."/>
            <person name="Fan B."/>
            <person name="Jiang Y."/>
            <person name="Adhikari A."/>
            <person name="Zheng C.-J."/>
            <person name="Schuster L."/>
            <person name="Cowan T.M."/>
            <person name="Smanski M.J."/>
            <person name="Chevrette M.G."/>
            <person name="De Carvalho L.P.S."/>
            <person name="Shen B."/>
        </authorList>
    </citation>
    <scope>NUCLEOTIDE SEQUENCE [LARGE SCALE GENOMIC DNA]</scope>
    <source>
        <strain evidence="5 6">NPDC050403</strain>
    </source>
</reference>
<keyword evidence="1" id="KW-0805">Transcription regulation</keyword>
<dbReference type="Pfam" id="PF12833">
    <property type="entry name" value="HTH_18"/>
    <property type="match status" value="1"/>
</dbReference>
<name>A0ABV3FKR6_9NOCA</name>
<keyword evidence="6" id="KW-1185">Reference proteome</keyword>
<dbReference type="InterPro" id="IPR009057">
    <property type="entry name" value="Homeodomain-like_sf"/>
</dbReference>
<dbReference type="EMBL" id="JBFAKC010000001">
    <property type="protein sequence ID" value="MEV0706004.1"/>
    <property type="molecule type" value="Genomic_DNA"/>
</dbReference>
<proteinExistence type="predicted"/>
<keyword evidence="3" id="KW-0804">Transcription</keyword>
<dbReference type="InterPro" id="IPR018060">
    <property type="entry name" value="HTH_AraC"/>
</dbReference>
<feature type="domain" description="HTH araC/xylS-type" evidence="4">
    <location>
        <begin position="237"/>
        <end position="334"/>
    </location>
</feature>
<evidence type="ECO:0000256" key="2">
    <source>
        <dbReference type="ARBA" id="ARBA00023125"/>
    </source>
</evidence>
<dbReference type="SUPFAM" id="SSF46689">
    <property type="entry name" value="Homeodomain-like"/>
    <property type="match status" value="1"/>
</dbReference>
<dbReference type="RefSeq" id="WP_357778979.1">
    <property type="nucleotide sequence ID" value="NZ_JBFAKC010000001.1"/>
</dbReference>
<dbReference type="Pfam" id="PF12625">
    <property type="entry name" value="Arabinose_bd"/>
    <property type="match status" value="1"/>
</dbReference>
<dbReference type="Proteomes" id="UP001551695">
    <property type="component" value="Unassembled WGS sequence"/>
</dbReference>
<dbReference type="PROSITE" id="PS01124">
    <property type="entry name" value="HTH_ARAC_FAMILY_2"/>
    <property type="match status" value="1"/>
</dbReference>
<dbReference type="PANTHER" id="PTHR47894">
    <property type="entry name" value="HTH-TYPE TRANSCRIPTIONAL REGULATOR GADX"/>
    <property type="match status" value="1"/>
</dbReference>
<sequence>MSTTTRRAPSVRLLVDFAAEHGVPAEVCLKRAGLSVARLAEVDPVVSSEQESAVIAALVAALGDRPGLGIAAGVRYHVTTHGIWGYALISSRTLRDAITLGLRYLDLSFSFCAITAHEEGSVMTLVVDPESVPEPVRRFVAERDLGIIGSLHRELVGPSARTRGAELAYPAPDAGHCQIIRRALGLAPRYDTGRYAYSFDMARIDDPLPLAEPHTAAMAEQQCRALLERRVVTGVSGQVRNLLLGNPTRPPTGDQVAASLFMTPRTLRRRLIEEGSSYRAILDDVRRGVAEQLLDETNLSVAEISERLGYAETAAFTHAFRRWTGAPPRAHRGQRVARGA</sequence>
<accession>A0ABV3FKR6</accession>
<evidence type="ECO:0000313" key="5">
    <source>
        <dbReference type="EMBL" id="MEV0706004.1"/>
    </source>
</evidence>
<evidence type="ECO:0000256" key="3">
    <source>
        <dbReference type="ARBA" id="ARBA00023163"/>
    </source>
</evidence>
<dbReference type="InterPro" id="IPR032687">
    <property type="entry name" value="AraC-type_N"/>
</dbReference>
<evidence type="ECO:0000256" key="1">
    <source>
        <dbReference type="ARBA" id="ARBA00023015"/>
    </source>
</evidence>
<dbReference type="Gene3D" id="1.10.10.60">
    <property type="entry name" value="Homeodomain-like"/>
    <property type="match status" value="1"/>
</dbReference>
<protein>
    <submittedName>
        <fullName evidence="5">AraC family transcriptional regulator</fullName>
    </submittedName>
</protein>
<keyword evidence="2" id="KW-0238">DNA-binding</keyword>
<dbReference type="PANTHER" id="PTHR47894:SF1">
    <property type="entry name" value="HTH-TYPE TRANSCRIPTIONAL REGULATOR VQSM"/>
    <property type="match status" value="1"/>
</dbReference>
<gene>
    <name evidence="5" type="ORF">AB0I48_00385</name>
</gene>
<dbReference type="SMART" id="SM00342">
    <property type="entry name" value="HTH_ARAC"/>
    <property type="match status" value="1"/>
</dbReference>
<evidence type="ECO:0000259" key="4">
    <source>
        <dbReference type="PROSITE" id="PS01124"/>
    </source>
</evidence>